<dbReference type="GO" id="GO:0005829">
    <property type="term" value="C:cytosol"/>
    <property type="evidence" value="ECO:0007669"/>
    <property type="project" value="TreeGrafter"/>
</dbReference>
<dbReference type="Pfam" id="PF00543">
    <property type="entry name" value="P-II"/>
    <property type="match status" value="1"/>
</dbReference>
<dbReference type="EMBL" id="CASHTH010003248">
    <property type="protein sequence ID" value="CAI8042226.1"/>
    <property type="molecule type" value="Genomic_DNA"/>
</dbReference>
<comment type="caution">
    <text evidence="2">The sequence shown here is derived from an EMBL/GenBank/DDBJ whole genome shotgun (WGS) entry which is preliminary data.</text>
</comment>
<accession>A0AA35T7G8</accession>
<protein>
    <submittedName>
        <fullName evidence="2">Uncharacterized nitrogen regulatory PII-like protein MJ0059</fullName>
    </submittedName>
</protein>
<dbReference type="PROSITE" id="PS00638">
    <property type="entry name" value="PII_GLNB_CTER"/>
    <property type="match status" value="1"/>
</dbReference>
<dbReference type="AlphaFoldDB" id="A0AA35T7G8"/>
<dbReference type="SUPFAM" id="SSF54913">
    <property type="entry name" value="GlnB-like"/>
    <property type="match status" value="1"/>
</dbReference>
<dbReference type="InterPro" id="IPR017918">
    <property type="entry name" value="N-reg_PII_CS"/>
</dbReference>
<dbReference type="InterPro" id="IPR015947">
    <property type="entry name" value="PUA-like_sf"/>
</dbReference>
<evidence type="ECO:0000313" key="2">
    <source>
        <dbReference type="EMBL" id="CAI8042226.1"/>
    </source>
</evidence>
<name>A0AA35T7G8_GEOBA</name>
<dbReference type="PANTHER" id="PTHR30115">
    <property type="entry name" value="NITROGEN REGULATORY PROTEIN P-II"/>
    <property type="match status" value="1"/>
</dbReference>
<dbReference type="SMART" id="SM00938">
    <property type="entry name" value="P-II"/>
    <property type="match status" value="1"/>
</dbReference>
<dbReference type="PROSITE" id="PS51343">
    <property type="entry name" value="PII_GLNB_DOM"/>
    <property type="match status" value="1"/>
</dbReference>
<sequence>MNKIEAIFRPERLNNVKDALSEVGIVGLTVTQVTGRGAQGGVEVTAARGLGTFRIDMLPKVKLEVVVNDPDTDRAVDVIRTNAITGNPGDGKIFIYPVSDAIRIRTGGHVVGIARIVREGYPDTTAWDSNSRYYDPKSDPANPTWMMVDIKADRRLPRFISLNELKANPSLVDMMVTKRGQRLSVQPVKPEEWSEVIAMAERSED</sequence>
<dbReference type="GO" id="GO:0030234">
    <property type="term" value="F:enzyme regulator activity"/>
    <property type="evidence" value="ECO:0007669"/>
    <property type="project" value="InterPro"/>
</dbReference>
<dbReference type="SUPFAM" id="SSF88697">
    <property type="entry name" value="PUA domain-like"/>
    <property type="match status" value="1"/>
</dbReference>
<dbReference type="InterPro" id="IPR015867">
    <property type="entry name" value="N-reg_PII/ATP_PRibTrfase_C"/>
</dbReference>
<comment type="similarity">
    <text evidence="1">Belongs to the P(II) protein family.</text>
</comment>
<dbReference type="PRINTS" id="PR00340">
    <property type="entry name" value="PIIGLNB"/>
</dbReference>
<evidence type="ECO:0000313" key="3">
    <source>
        <dbReference type="Proteomes" id="UP001174909"/>
    </source>
</evidence>
<dbReference type="InterPro" id="IPR011322">
    <property type="entry name" value="N-reg_PII-like_a/b"/>
</dbReference>
<evidence type="ECO:0000256" key="1">
    <source>
        <dbReference type="RuleBase" id="RU003936"/>
    </source>
</evidence>
<gene>
    <name evidence="2" type="ORF">GBAR_LOCUS23457</name>
</gene>
<organism evidence="2 3">
    <name type="scientific">Geodia barretti</name>
    <name type="common">Barrett's horny sponge</name>
    <dbReference type="NCBI Taxonomy" id="519541"/>
    <lineage>
        <taxon>Eukaryota</taxon>
        <taxon>Metazoa</taxon>
        <taxon>Porifera</taxon>
        <taxon>Demospongiae</taxon>
        <taxon>Heteroscleromorpha</taxon>
        <taxon>Tetractinellida</taxon>
        <taxon>Astrophorina</taxon>
        <taxon>Geodiidae</taxon>
        <taxon>Geodia</taxon>
    </lineage>
</organism>
<dbReference type="InterPro" id="IPR002187">
    <property type="entry name" value="N-reg_PII"/>
</dbReference>
<proteinExistence type="inferred from homology"/>
<dbReference type="GO" id="GO:0005524">
    <property type="term" value="F:ATP binding"/>
    <property type="evidence" value="ECO:0007669"/>
    <property type="project" value="TreeGrafter"/>
</dbReference>
<dbReference type="GO" id="GO:0006808">
    <property type="term" value="P:regulation of nitrogen utilization"/>
    <property type="evidence" value="ECO:0007669"/>
    <property type="project" value="InterPro"/>
</dbReference>
<keyword evidence="3" id="KW-1185">Reference proteome</keyword>
<dbReference type="Gene3D" id="3.30.70.120">
    <property type="match status" value="1"/>
</dbReference>
<dbReference type="PANTHER" id="PTHR30115:SF11">
    <property type="entry name" value="NITROGEN REGULATORY PROTEIN P-II HOMOLOG"/>
    <property type="match status" value="1"/>
</dbReference>
<reference evidence="2" key="1">
    <citation type="submission" date="2023-03" db="EMBL/GenBank/DDBJ databases">
        <authorList>
            <person name="Steffen K."/>
            <person name="Cardenas P."/>
        </authorList>
    </citation>
    <scope>NUCLEOTIDE SEQUENCE</scope>
</reference>
<dbReference type="Proteomes" id="UP001174909">
    <property type="component" value="Unassembled WGS sequence"/>
</dbReference>